<dbReference type="PANTHER" id="PTHR38033:SF1">
    <property type="entry name" value="DOTU FAMILY TYPE IV_VI SECRETION SYSTEM PROTEIN"/>
    <property type="match status" value="1"/>
</dbReference>
<organism evidence="3 4">
    <name type="scientific">Desulfocapsa sulfexigens (strain DSM 10523 / SB164P1)</name>
    <dbReference type="NCBI Taxonomy" id="1167006"/>
    <lineage>
        <taxon>Bacteria</taxon>
        <taxon>Pseudomonadati</taxon>
        <taxon>Thermodesulfobacteriota</taxon>
        <taxon>Desulfobulbia</taxon>
        <taxon>Desulfobulbales</taxon>
        <taxon>Desulfocapsaceae</taxon>
        <taxon>Desulfocapsa</taxon>
    </lineage>
</organism>
<evidence type="ECO:0000259" key="2">
    <source>
        <dbReference type="Pfam" id="PF09850"/>
    </source>
</evidence>
<reference evidence="4" key="1">
    <citation type="journal article" date="2013" name="Stand. Genomic Sci.">
        <title>Complete genome sequence of Desulfocapsa sulfexigens, a marine deltaproteobacterium specialized in disproportionating inorganic sulfur compounds.</title>
        <authorList>
            <person name="Finster K.W."/>
            <person name="Kjeldsen K.U."/>
            <person name="Kube M."/>
            <person name="Reinhardt R."/>
            <person name="Mussmann M."/>
            <person name="Amann R."/>
            <person name="Schreiber L."/>
        </authorList>
    </citation>
    <scope>NUCLEOTIDE SEQUENCE [LARGE SCALE GENOMIC DNA]</scope>
    <source>
        <strain evidence="4">DSM 10523 / SB164P1</strain>
    </source>
</reference>
<accession>M1NI29</accession>
<dbReference type="Pfam" id="PF09850">
    <property type="entry name" value="DotU"/>
    <property type="match status" value="1"/>
</dbReference>
<dbReference type="InterPro" id="IPR038522">
    <property type="entry name" value="T4/T6SS_DotU_sf"/>
</dbReference>
<dbReference type="NCBIfam" id="TIGR03349">
    <property type="entry name" value="IV_VI_DotU"/>
    <property type="match status" value="1"/>
</dbReference>
<dbReference type="Gene3D" id="1.25.40.590">
    <property type="entry name" value="Type IV / VI secretion system, DotU"/>
    <property type="match status" value="1"/>
</dbReference>
<keyword evidence="1" id="KW-1133">Transmembrane helix</keyword>
<dbReference type="PANTHER" id="PTHR38033">
    <property type="entry name" value="MEMBRANE PROTEIN-RELATED"/>
    <property type="match status" value="1"/>
</dbReference>
<dbReference type="RefSeq" id="WP_015404930.1">
    <property type="nucleotide sequence ID" value="NC_020304.1"/>
</dbReference>
<evidence type="ECO:0000256" key="1">
    <source>
        <dbReference type="SAM" id="Phobius"/>
    </source>
</evidence>
<feature type="transmembrane region" description="Helical" evidence="1">
    <location>
        <begin position="186"/>
        <end position="208"/>
    </location>
</feature>
<proteinExistence type="predicted"/>
<dbReference type="STRING" id="1167006.UWK_02708"/>
<keyword evidence="1" id="KW-0812">Transmembrane</keyword>
<dbReference type="Proteomes" id="UP000011721">
    <property type="component" value="Chromosome"/>
</dbReference>
<keyword evidence="1" id="KW-0472">Membrane</keyword>
<keyword evidence="4" id="KW-1185">Reference proteome</keyword>
<dbReference type="OrthoDB" id="345640at2"/>
<dbReference type="HOGENOM" id="CLU_071818_4_0_7"/>
<dbReference type="NCBIfam" id="NF038228">
    <property type="entry name" value="IcmH_DotU_IVB"/>
    <property type="match status" value="1"/>
</dbReference>
<evidence type="ECO:0000313" key="4">
    <source>
        <dbReference type="Proteomes" id="UP000011721"/>
    </source>
</evidence>
<name>M1NI29_DESSD</name>
<sequence>MALVDCFVELIAYVTYFLNDTPNRPASLEKVKTDISHLIAKSQDSFHKSHLPQEDYDLSRFAVFAWIDEAILSSNWEEKSKWQGEQLQRTYYQTTDGGELFFDKLNQLTPQQGQVREVYYLCLALGFTGRYCNPGDEFLLEQLKNSNLKLIGGTTDLRSFDQKTLFPDAYLQEGATPEKFNDSSRFPIGVVLGATVPVLLYGVLFFIYRFVLDNVGENFISMVQ</sequence>
<feature type="domain" description="Type IV / VI secretion system DotU" evidence="2">
    <location>
        <begin position="3"/>
        <end position="210"/>
    </location>
</feature>
<dbReference type="PATRIC" id="fig|1167006.5.peg.2930"/>
<protein>
    <submittedName>
        <fullName evidence="3">Type IV / VI secretion system protein, DotU family</fullName>
    </submittedName>
</protein>
<evidence type="ECO:0000313" key="3">
    <source>
        <dbReference type="EMBL" id="AGF79244.1"/>
    </source>
</evidence>
<dbReference type="EMBL" id="CP003985">
    <property type="protein sequence ID" value="AGF79244.1"/>
    <property type="molecule type" value="Genomic_DNA"/>
</dbReference>
<dbReference type="AlphaFoldDB" id="M1NI29"/>
<dbReference type="KEGG" id="dsf:UWK_02708"/>
<dbReference type="InterPro" id="IPR017732">
    <property type="entry name" value="T4/T6SS_DotU"/>
</dbReference>
<dbReference type="eggNOG" id="COG3455">
    <property type="taxonomic scope" value="Bacteria"/>
</dbReference>
<gene>
    <name evidence="3" type="ordered locus">UWK_02708</name>
</gene>